<gene>
    <name evidence="1" type="ORF">TVAG_244510</name>
</gene>
<evidence type="ECO:0000313" key="2">
    <source>
        <dbReference type="Proteomes" id="UP000001542"/>
    </source>
</evidence>
<evidence type="ECO:0000313" key="1">
    <source>
        <dbReference type="EMBL" id="EAY04550.1"/>
    </source>
</evidence>
<dbReference type="VEuPathDB" id="TrichDB:TVAG_244510"/>
<accession>A2ES38</accession>
<dbReference type="VEuPathDB" id="TrichDB:TVAGG3_0689990"/>
<dbReference type="AlphaFoldDB" id="A2ES38"/>
<dbReference type="EMBL" id="DS113472">
    <property type="protein sequence ID" value="EAY04550.1"/>
    <property type="molecule type" value="Genomic_DNA"/>
</dbReference>
<reference evidence="1" key="2">
    <citation type="journal article" date="2007" name="Science">
        <title>Draft genome sequence of the sexually transmitted pathogen Trichomonas vaginalis.</title>
        <authorList>
            <person name="Carlton J.M."/>
            <person name="Hirt R.P."/>
            <person name="Silva J.C."/>
            <person name="Delcher A.L."/>
            <person name="Schatz M."/>
            <person name="Zhao Q."/>
            <person name="Wortman J.R."/>
            <person name="Bidwell S.L."/>
            <person name="Alsmark U.C.M."/>
            <person name="Besteiro S."/>
            <person name="Sicheritz-Ponten T."/>
            <person name="Noel C.J."/>
            <person name="Dacks J.B."/>
            <person name="Foster P.G."/>
            <person name="Simillion C."/>
            <person name="Van de Peer Y."/>
            <person name="Miranda-Saavedra D."/>
            <person name="Barton G.J."/>
            <person name="Westrop G.D."/>
            <person name="Mueller S."/>
            <person name="Dessi D."/>
            <person name="Fiori P.L."/>
            <person name="Ren Q."/>
            <person name="Paulsen I."/>
            <person name="Zhang H."/>
            <person name="Bastida-Corcuera F.D."/>
            <person name="Simoes-Barbosa A."/>
            <person name="Brown M.T."/>
            <person name="Hayes R.D."/>
            <person name="Mukherjee M."/>
            <person name="Okumura C.Y."/>
            <person name="Schneider R."/>
            <person name="Smith A.J."/>
            <person name="Vanacova S."/>
            <person name="Villalvazo M."/>
            <person name="Haas B.J."/>
            <person name="Pertea M."/>
            <person name="Feldblyum T.V."/>
            <person name="Utterback T.R."/>
            <person name="Shu C.L."/>
            <person name="Osoegawa K."/>
            <person name="de Jong P.J."/>
            <person name="Hrdy I."/>
            <person name="Horvathova L."/>
            <person name="Zubacova Z."/>
            <person name="Dolezal P."/>
            <person name="Malik S.B."/>
            <person name="Logsdon J.M. Jr."/>
            <person name="Henze K."/>
            <person name="Gupta A."/>
            <person name="Wang C.C."/>
            <person name="Dunne R.L."/>
            <person name="Upcroft J.A."/>
            <person name="Upcroft P."/>
            <person name="White O."/>
            <person name="Salzberg S.L."/>
            <person name="Tang P."/>
            <person name="Chiu C.-H."/>
            <person name="Lee Y.-S."/>
            <person name="Embley T.M."/>
            <person name="Coombs G.H."/>
            <person name="Mottram J.C."/>
            <person name="Tachezy J."/>
            <person name="Fraser-Liggett C.M."/>
            <person name="Johnson P.J."/>
        </authorList>
    </citation>
    <scope>NUCLEOTIDE SEQUENCE [LARGE SCALE GENOMIC DNA]</scope>
    <source>
        <strain evidence="1">G3</strain>
    </source>
</reference>
<reference evidence="1" key="1">
    <citation type="submission" date="2006-10" db="EMBL/GenBank/DDBJ databases">
        <authorList>
            <person name="Amadeo P."/>
            <person name="Zhao Q."/>
            <person name="Wortman J."/>
            <person name="Fraser-Liggett C."/>
            <person name="Carlton J."/>
        </authorList>
    </citation>
    <scope>NUCLEOTIDE SEQUENCE</scope>
    <source>
        <strain evidence="1">G3</strain>
    </source>
</reference>
<dbReference type="KEGG" id="tva:4762413"/>
<dbReference type="SUPFAM" id="SSF103657">
    <property type="entry name" value="BAR/IMD domain-like"/>
    <property type="match status" value="1"/>
</dbReference>
<organism evidence="1 2">
    <name type="scientific">Trichomonas vaginalis (strain ATCC PRA-98 / G3)</name>
    <dbReference type="NCBI Taxonomy" id="412133"/>
    <lineage>
        <taxon>Eukaryota</taxon>
        <taxon>Metamonada</taxon>
        <taxon>Parabasalia</taxon>
        <taxon>Trichomonadida</taxon>
        <taxon>Trichomonadidae</taxon>
        <taxon>Trichomonas</taxon>
    </lineage>
</organism>
<dbReference type="Proteomes" id="UP000001542">
    <property type="component" value="Unassembled WGS sequence"/>
</dbReference>
<dbReference type="InParanoid" id="A2ES38"/>
<dbReference type="SMR" id="A2ES38"/>
<evidence type="ECO:0008006" key="3">
    <source>
        <dbReference type="Google" id="ProtNLM"/>
    </source>
</evidence>
<sequence length="215" mass="25103">MSKLFKIGVQAIKEKTGMANEEVDPKYEDARQRFEIIHEKVTSLFEDMLLLIRGIQPLAITGKEFSDAATTNAIACQNSQSKPAKQLAKMFGDLMECINSDFIKDESKYIQQHIHEIKVKLESIESIKDKRRKAYLLYSSTKSNLESVHQKGTDVKIQKAEKEYLDAKNEMETYTQMYITQVDEIWEHQYEIIEQPLNNLFRLAYVLLMNYMNKF</sequence>
<keyword evidence="2" id="KW-1185">Reference proteome</keyword>
<name>A2ES38_TRIV3</name>
<dbReference type="Gene3D" id="1.20.1270.60">
    <property type="entry name" value="Arfaptin homology (AH) domain/BAR domain"/>
    <property type="match status" value="1"/>
</dbReference>
<dbReference type="RefSeq" id="XP_001316773.1">
    <property type="nucleotide sequence ID" value="XM_001316738.1"/>
</dbReference>
<protein>
    <recommendedName>
        <fullName evidence="3">BAR domain-containing protein</fullName>
    </recommendedName>
</protein>
<proteinExistence type="predicted"/>
<dbReference type="InterPro" id="IPR027267">
    <property type="entry name" value="AH/BAR_dom_sf"/>
</dbReference>